<feature type="region of interest" description="Disordered" evidence="4">
    <location>
        <begin position="754"/>
        <end position="783"/>
    </location>
</feature>
<dbReference type="GO" id="GO:0006364">
    <property type="term" value="P:rRNA processing"/>
    <property type="evidence" value="ECO:0007669"/>
    <property type="project" value="InterPro"/>
</dbReference>
<feature type="domain" description="WDR36/Utp21 C-terminal" evidence="5">
    <location>
        <begin position="723"/>
        <end position="924"/>
    </location>
</feature>
<gene>
    <name evidence="7" type="ORF">NADFUDRAFT_53367</name>
</gene>
<keyword evidence="2" id="KW-0677">Repeat</keyword>
<dbReference type="InterPro" id="IPR015943">
    <property type="entry name" value="WD40/YVTN_repeat-like_dom_sf"/>
</dbReference>
<keyword evidence="8" id="KW-1185">Reference proteome</keyword>
<dbReference type="PROSITE" id="PS50082">
    <property type="entry name" value="WD_REPEATS_2"/>
    <property type="match status" value="1"/>
</dbReference>
<keyword evidence="1 3" id="KW-0853">WD repeat</keyword>
<organism evidence="7 8">
    <name type="scientific">Nadsonia fulvescens var. elongata DSM 6958</name>
    <dbReference type="NCBI Taxonomy" id="857566"/>
    <lineage>
        <taxon>Eukaryota</taxon>
        <taxon>Fungi</taxon>
        <taxon>Dikarya</taxon>
        <taxon>Ascomycota</taxon>
        <taxon>Saccharomycotina</taxon>
        <taxon>Dipodascomycetes</taxon>
        <taxon>Dipodascales</taxon>
        <taxon>Dipodascales incertae sedis</taxon>
        <taxon>Nadsonia</taxon>
    </lineage>
</organism>
<feature type="domain" description="WDR36/Utp21 N-terminal" evidence="6">
    <location>
        <begin position="62"/>
        <end position="337"/>
    </location>
</feature>
<protein>
    <submittedName>
        <fullName evidence="7">Utp21-domain-containing protein</fullName>
    </submittedName>
</protein>
<feature type="repeat" description="WD" evidence="3">
    <location>
        <begin position="594"/>
        <end position="635"/>
    </location>
</feature>
<feature type="compositionally biased region" description="Basic and acidic residues" evidence="4">
    <location>
        <begin position="754"/>
        <end position="764"/>
    </location>
</feature>
<dbReference type="InterPro" id="IPR007319">
    <property type="entry name" value="WDR36/Utp21_C"/>
</dbReference>
<dbReference type="PANTHER" id="PTHR22840:SF12">
    <property type="entry name" value="WD REPEAT-CONTAINING PROTEIN 36"/>
    <property type="match status" value="1"/>
</dbReference>
<evidence type="ECO:0000313" key="7">
    <source>
        <dbReference type="EMBL" id="ODQ63712.1"/>
    </source>
</evidence>
<dbReference type="PANTHER" id="PTHR22840">
    <property type="entry name" value="WD REPEAT-CONTAINING PROTEIN 36"/>
    <property type="match status" value="1"/>
</dbReference>
<accession>A0A1E3PFI2</accession>
<evidence type="ECO:0000256" key="3">
    <source>
        <dbReference type="PROSITE-ProRule" id="PRU00221"/>
    </source>
</evidence>
<dbReference type="STRING" id="857566.A0A1E3PFI2"/>
<dbReference type="GO" id="GO:0034388">
    <property type="term" value="C:Pwp2p-containing subcomplex of 90S preribosome"/>
    <property type="evidence" value="ECO:0007669"/>
    <property type="project" value="TreeGrafter"/>
</dbReference>
<evidence type="ECO:0000256" key="4">
    <source>
        <dbReference type="SAM" id="MobiDB-lite"/>
    </source>
</evidence>
<dbReference type="OrthoDB" id="10250769at2759"/>
<sequence>MSSASLDAAAKKRKVDSLILTDGDNAKAVSKGSKIFAPFRTIGHVTDLTPFAVTSLGSQFVITTSVGKSFQIYDASTLHLLFVSSPQTPSNITCIHSHFHYVYAGYDNCIGVYKRGKLESILECPRQGEDRDAISNITIFGDYLCATTKNSLFVFKKLASTKSSFELYTTINVPKTYGGIHSVVHPPTYLNKLVLVTDSTVLLYNIRTGKNIYASSSFPSTLTCVDSAPVIDHIALGSADGQVHLYNLRQGKTVWTLEAGERINSLSFRTDGLAHLACGLSTGDILFYDLNNRKRIHITRFAHRESTGGVRKVQFLNSQPVFVSSGGDNLLREWVFDPAITSGDVAITSPPRPLRSRGGHSLPPSFIEFSDENAHHILSSSRDQSLWSFSLRKDSQSHEFSQRENPNSGNKRKGGLVGGLKDKFPEITQFAYQANKQGEWDNIITAHKDQTFARTWDGQKGRVGKHHLKTGDGGIVKSVAITQCGNFGIVASTLGGIYAYNLQSGIIRRRFGGHTKAVSGVVVDSLNRILISCSLDSTVLFHDFNSTKILDKIVLPAAVTSFAFHRGSDLLALALDNCSIVIIDIETKKTIREFWGHTNRITSFDFSPDARWIVSSSLDSTLRTWDLPTGGCIDAVRVENVITSLRISANGDWLATSHVRGVGVSLWTNKAQFRQVSTRHITEDEIVDIETPNISGEGGANILDGAFDEQEVIIDADVFISPEQISEELVTLSLLPRSKFNTLTHLEAIKMRNKPTEGPKKPEKAPFFLSVSGDEPASKREEESNILAPMRGFTSTSESEFTRTLREAGESGEFGNFIDHFKTLSPAMTDLEIRSLNTVQTDEMRNYINAMTNRLSQNRDYEMVQAWMSMLLRVHSDVIMAKRVENSDCELAVALKAWEDLQSEESDRFDAQVKYCAGVLNYIRQG</sequence>
<proteinExistence type="predicted"/>
<evidence type="ECO:0000313" key="8">
    <source>
        <dbReference type="Proteomes" id="UP000095009"/>
    </source>
</evidence>
<dbReference type="InterPro" id="IPR036322">
    <property type="entry name" value="WD40_repeat_dom_sf"/>
</dbReference>
<dbReference type="PROSITE" id="PS00678">
    <property type="entry name" value="WD_REPEATS_1"/>
    <property type="match status" value="1"/>
</dbReference>
<evidence type="ECO:0000256" key="1">
    <source>
        <dbReference type="ARBA" id="ARBA00022574"/>
    </source>
</evidence>
<dbReference type="Pfam" id="PF25168">
    <property type="entry name" value="Beta-prop_WDR36-Utp21_2nd"/>
    <property type="match status" value="1"/>
</dbReference>
<dbReference type="InterPro" id="IPR019775">
    <property type="entry name" value="WD40_repeat_CS"/>
</dbReference>
<dbReference type="PROSITE" id="PS50294">
    <property type="entry name" value="WD_REPEATS_REGION"/>
    <property type="match status" value="1"/>
</dbReference>
<dbReference type="InterPro" id="IPR001680">
    <property type="entry name" value="WD40_rpt"/>
</dbReference>
<dbReference type="SMART" id="SM00320">
    <property type="entry name" value="WD40"/>
    <property type="match status" value="9"/>
</dbReference>
<dbReference type="EMBL" id="KV454414">
    <property type="protein sequence ID" value="ODQ63712.1"/>
    <property type="molecule type" value="Genomic_DNA"/>
</dbReference>
<dbReference type="Pfam" id="PF25171">
    <property type="entry name" value="Beta-prop_WDR36-Utp21_1st"/>
    <property type="match status" value="1"/>
</dbReference>
<dbReference type="Pfam" id="PF04192">
    <property type="entry name" value="Utp21"/>
    <property type="match status" value="1"/>
</dbReference>
<dbReference type="Proteomes" id="UP000095009">
    <property type="component" value="Unassembled WGS sequence"/>
</dbReference>
<evidence type="ECO:0000259" key="5">
    <source>
        <dbReference type="Pfam" id="PF04192"/>
    </source>
</evidence>
<evidence type="ECO:0000259" key="6">
    <source>
        <dbReference type="Pfam" id="PF25171"/>
    </source>
</evidence>
<dbReference type="InterPro" id="IPR059157">
    <property type="entry name" value="WDR36-Utp21_N"/>
</dbReference>
<dbReference type="AlphaFoldDB" id="A0A1E3PFI2"/>
<reference evidence="7 8" key="1">
    <citation type="journal article" date="2016" name="Proc. Natl. Acad. Sci. U.S.A.">
        <title>Comparative genomics of biotechnologically important yeasts.</title>
        <authorList>
            <person name="Riley R."/>
            <person name="Haridas S."/>
            <person name="Wolfe K.H."/>
            <person name="Lopes M.R."/>
            <person name="Hittinger C.T."/>
            <person name="Goeker M."/>
            <person name="Salamov A.A."/>
            <person name="Wisecaver J.H."/>
            <person name="Long T.M."/>
            <person name="Calvey C.H."/>
            <person name="Aerts A.L."/>
            <person name="Barry K.W."/>
            <person name="Choi C."/>
            <person name="Clum A."/>
            <person name="Coughlan A.Y."/>
            <person name="Deshpande S."/>
            <person name="Douglass A.P."/>
            <person name="Hanson S.J."/>
            <person name="Klenk H.-P."/>
            <person name="LaButti K.M."/>
            <person name="Lapidus A."/>
            <person name="Lindquist E.A."/>
            <person name="Lipzen A.M."/>
            <person name="Meier-Kolthoff J.P."/>
            <person name="Ohm R.A."/>
            <person name="Otillar R.P."/>
            <person name="Pangilinan J.L."/>
            <person name="Peng Y."/>
            <person name="Rokas A."/>
            <person name="Rosa C.A."/>
            <person name="Scheuner C."/>
            <person name="Sibirny A.A."/>
            <person name="Slot J.C."/>
            <person name="Stielow J.B."/>
            <person name="Sun H."/>
            <person name="Kurtzman C.P."/>
            <person name="Blackwell M."/>
            <person name="Grigoriev I.V."/>
            <person name="Jeffries T.W."/>
        </authorList>
    </citation>
    <scope>NUCLEOTIDE SEQUENCE [LARGE SCALE GENOMIC DNA]</scope>
    <source>
        <strain evidence="7 8">DSM 6958</strain>
    </source>
</reference>
<name>A0A1E3PFI2_9ASCO</name>
<dbReference type="SUPFAM" id="SSF50978">
    <property type="entry name" value="WD40 repeat-like"/>
    <property type="match status" value="2"/>
</dbReference>
<dbReference type="GO" id="GO:0032040">
    <property type="term" value="C:small-subunit processome"/>
    <property type="evidence" value="ECO:0007669"/>
    <property type="project" value="EnsemblFungi"/>
</dbReference>
<feature type="region of interest" description="Disordered" evidence="4">
    <location>
        <begin position="397"/>
        <end position="418"/>
    </location>
</feature>
<dbReference type="Gene3D" id="2.130.10.10">
    <property type="entry name" value="YVTN repeat-like/Quinoprotein amine dehydrogenase"/>
    <property type="match status" value="2"/>
</dbReference>
<evidence type="ECO:0000256" key="2">
    <source>
        <dbReference type="ARBA" id="ARBA00022737"/>
    </source>
</evidence>